<keyword evidence="2" id="KW-1185">Reference proteome</keyword>
<dbReference type="EMBL" id="BAABCB010000018">
    <property type="protein sequence ID" value="GAA4243800.1"/>
    <property type="molecule type" value="Genomic_DNA"/>
</dbReference>
<reference evidence="2" key="1">
    <citation type="journal article" date="2019" name="Int. J. Syst. Evol. Microbiol.">
        <title>The Global Catalogue of Microorganisms (GCM) 10K type strain sequencing project: providing services to taxonomists for standard genome sequencing and annotation.</title>
        <authorList>
            <consortium name="The Broad Institute Genomics Platform"/>
            <consortium name="The Broad Institute Genome Sequencing Center for Infectious Disease"/>
            <person name="Wu L."/>
            <person name="Ma J."/>
        </authorList>
    </citation>
    <scope>NUCLEOTIDE SEQUENCE [LARGE SCALE GENOMIC DNA]</scope>
    <source>
        <strain evidence="2">JCM 17633</strain>
    </source>
</reference>
<comment type="caution">
    <text evidence="1">The sequence shown here is derived from an EMBL/GenBank/DDBJ whole genome shotgun (WGS) entry which is preliminary data.</text>
</comment>
<organism evidence="1 2">
    <name type="scientific">Winogradskyella damuponensis</name>
    <dbReference type="NCBI Taxonomy" id="943939"/>
    <lineage>
        <taxon>Bacteria</taxon>
        <taxon>Pseudomonadati</taxon>
        <taxon>Bacteroidota</taxon>
        <taxon>Flavobacteriia</taxon>
        <taxon>Flavobacteriales</taxon>
        <taxon>Flavobacteriaceae</taxon>
        <taxon>Winogradskyella</taxon>
    </lineage>
</organism>
<name>A0ABP8CVC9_9FLAO</name>
<proteinExistence type="predicted"/>
<gene>
    <name evidence="1" type="ORF">GCM10022292_19850</name>
</gene>
<evidence type="ECO:0008006" key="3">
    <source>
        <dbReference type="Google" id="ProtNLM"/>
    </source>
</evidence>
<dbReference type="Proteomes" id="UP001501682">
    <property type="component" value="Unassembled WGS sequence"/>
</dbReference>
<sequence>MNMNMKNIHILFFSLFTSVIFSQNNAPELLTKNKITKIIIQGYEYQDNSLIKQTYHVNEIDNYGNTTAFKTYDLNDSLIKETNYKISDDGKTQYSTTLDEKGAVNYSHIITKDYENRSMRRLQLNAEGDTLVHQLRIRDKNLKDSILYNIIKNKRIVSYTWNYNDGEMLITKAKFDKNGNLINKDIYTYHINGNCVKMRNENRTVVSNKCTERNKEIRKFSTNRTGYMSGIKLVLEKGGKSIETRLDNGLVEKKEYFSKKGKLLALLKYTYH</sequence>
<protein>
    <recommendedName>
        <fullName evidence="3">YD repeat-containing protein</fullName>
    </recommendedName>
</protein>
<evidence type="ECO:0000313" key="1">
    <source>
        <dbReference type="EMBL" id="GAA4243800.1"/>
    </source>
</evidence>
<accession>A0ABP8CVC9</accession>
<evidence type="ECO:0000313" key="2">
    <source>
        <dbReference type="Proteomes" id="UP001501682"/>
    </source>
</evidence>